<feature type="compositionally biased region" description="Low complexity" evidence="9">
    <location>
        <begin position="41"/>
        <end position="50"/>
    </location>
</feature>
<feature type="region of interest" description="Disordered" evidence="9">
    <location>
        <begin position="236"/>
        <end position="346"/>
    </location>
</feature>
<feature type="compositionally biased region" description="Acidic residues" evidence="9">
    <location>
        <begin position="255"/>
        <end position="275"/>
    </location>
</feature>
<evidence type="ECO:0000256" key="8">
    <source>
        <dbReference type="PROSITE-ProRule" id="PRU00175"/>
    </source>
</evidence>
<keyword evidence="4" id="KW-0479">Metal-binding</keyword>
<feature type="compositionally biased region" description="Low complexity" evidence="9">
    <location>
        <begin position="289"/>
        <end position="301"/>
    </location>
</feature>
<evidence type="ECO:0000256" key="5">
    <source>
        <dbReference type="ARBA" id="ARBA00022771"/>
    </source>
</evidence>
<evidence type="ECO:0000256" key="1">
    <source>
        <dbReference type="ARBA" id="ARBA00000900"/>
    </source>
</evidence>
<evidence type="ECO:0000256" key="2">
    <source>
        <dbReference type="ARBA" id="ARBA00012483"/>
    </source>
</evidence>
<dbReference type="PROSITE" id="PS50089">
    <property type="entry name" value="ZF_RING_2"/>
    <property type="match status" value="1"/>
</dbReference>
<dbReference type="Pfam" id="PF13639">
    <property type="entry name" value="zf-RING_2"/>
    <property type="match status" value="1"/>
</dbReference>
<gene>
    <name evidence="11" type="ORF">FCM35_KLT07565</name>
</gene>
<dbReference type="PANTHER" id="PTHR22937">
    <property type="entry name" value="E3 UBIQUITIN-PROTEIN LIGASE RNF165"/>
    <property type="match status" value="1"/>
</dbReference>
<keyword evidence="5 8" id="KW-0863">Zinc-finger</keyword>
<evidence type="ECO:0000313" key="11">
    <source>
        <dbReference type="EMBL" id="KAF3327447.1"/>
    </source>
</evidence>
<protein>
    <recommendedName>
        <fullName evidence="2">RING-type E3 ubiquitin transferase</fullName>
        <ecNumber evidence="2">2.3.2.27</ecNumber>
    </recommendedName>
</protein>
<name>A0A833V7E7_9POAL</name>
<dbReference type="InterPro" id="IPR001841">
    <property type="entry name" value="Znf_RING"/>
</dbReference>
<feature type="compositionally biased region" description="Polar residues" evidence="9">
    <location>
        <begin position="308"/>
        <end position="317"/>
    </location>
</feature>
<reference evidence="11" key="1">
    <citation type="submission" date="2020-01" db="EMBL/GenBank/DDBJ databases">
        <title>Genome sequence of Kobresia littledalei, the first chromosome-level genome in the family Cyperaceae.</title>
        <authorList>
            <person name="Qu G."/>
        </authorList>
    </citation>
    <scope>NUCLEOTIDE SEQUENCE</scope>
    <source>
        <strain evidence="11">C.B.Clarke</strain>
        <tissue evidence="11">Leaf</tissue>
    </source>
</reference>
<dbReference type="GO" id="GO:0061630">
    <property type="term" value="F:ubiquitin protein ligase activity"/>
    <property type="evidence" value="ECO:0007669"/>
    <property type="project" value="UniProtKB-EC"/>
</dbReference>
<dbReference type="PANTHER" id="PTHR22937:SF136">
    <property type="entry name" value="RING-TYPE E3 UBIQUITIN TRANSFERASE"/>
    <property type="match status" value="1"/>
</dbReference>
<evidence type="ECO:0000256" key="9">
    <source>
        <dbReference type="SAM" id="MobiDB-lite"/>
    </source>
</evidence>
<evidence type="ECO:0000256" key="3">
    <source>
        <dbReference type="ARBA" id="ARBA00022679"/>
    </source>
</evidence>
<keyword evidence="7" id="KW-0862">Zinc</keyword>
<dbReference type="EC" id="2.3.2.27" evidence="2"/>
<organism evidence="11 12">
    <name type="scientific">Carex littledalei</name>
    <dbReference type="NCBI Taxonomy" id="544730"/>
    <lineage>
        <taxon>Eukaryota</taxon>
        <taxon>Viridiplantae</taxon>
        <taxon>Streptophyta</taxon>
        <taxon>Embryophyta</taxon>
        <taxon>Tracheophyta</taxon>
        <taxon>Spermatophyta</taxon>
        <taxon>Magnoliopsida</taxon>
        <taxon>Liliopsida</taxon>
        <taxon>Poales</taxon>
        <taxon>Cyperaceae</taxon>
        <taxon>Cyperoideae</taxon>
        <taxon>Cariceae</taxon>
        <taxon>Carex</taxon>
        <taxon>Carex subgen. Euthyceras</taxon>
    </lineage>
</organism>
<dbReference type="SUPFAM" id="SSF57850">
    <property type="entry name" value="RING/U-box"/>
    <property type="match status" value="1"/>
</dbReference>
<keyword evidence="12" id="KW-1185">Reference proteome</keyword>
<feature type="compositionally biased region" description="Polar residues" evidence="9">
    <location>
        <begin position="21"/>
        <end position="34"/>
    </location>
</feature>
<evidence type="ECO:0000313" key="12">
    <source>
        <dbReference type="Proteomes" id="UP000623129"/>
    </source>
</evidence>
<keyword evidence="6" id="KW-0833">Ubl conjugation pathway</keyword>
<dbReference type="GO" id="GO:0008270">
    <property type="term" value="F:zinc ion binding"/>
    <property type="evidence" value="ECO:0007669"/>
    <property type="project" value="UniProtKB-KW"/>
</dbReference>
<evidence type="ECO:0000256" key="4">
    <source>
        <dbReference type="ARBA" id="ARBA00022723"/>
    </source>
</evidence>
<feature type="region of interest" description="Disordered" evidence="9">
    <location>
        <begin position="1"/>
        <end position="143"/>
    </location>
</feature>
<dbReference type="EMBL" id="SWLB01000017">
    <property type="protein sequence ID" value="KAF3327447.1"/>
    <property type="molecule type" value="Genomic_DNA"/>
</dbReference>
<evidence type="ECO:0000256" key="7">
    <source>
        <dbReference type="ARBA" id="ARBA00022833"/>
    </source>
</evidence>
<dbReference type="Gene3D" id="3.30.40.10">
    <property type="entry name" value="Zinc/RING finger domain, C3HC4 (zinc finger)"/>
    <property type="match status" value="1"/>
</dbReference>
<dbReference type="Proteomes" id="UP000623129">
    <property type="component" value="Unassembled WGS sequence"/>
</dbReference>
<proteinExistence type="predicted"/>
<feature type="domain" description="RING-type" evidence="10">
    <location>
        <begin position="452"/>
        <end position="493"/>
    </location>
</feature>
<sequence length="499" mass="55363">MDKSDARIYKYSRRGGPDLSVRNQNPSSVDNKVQQPPWKLGISSSSGGSHNKSHQSHSPEKPRFPMVDTTKSVRRISSRTLGTRPFEEKQKQQQSFVGESSSSSIGTATGKTVTQVLTETDDVPESDPSMWAQGIGSSSSSRFLSQRNKQINLGSSSNGTCTGMHRRSIKSLGCTSASDVIPSNAEGVRKRVNGEGSSTRARLLTGMAAGLNIPTITRGVPQAENRISRVLARTDETDFWAPQADRTLSSSQEDQREEEEEKDDDEEEEEEEEEAQPSRFAFLLPPQLSASSRSRSDSGSGFVLGPASHSTSDSASGLSGRMASRPGEEESGRTSHQMVQRGLRLRDREVSRRDGIAEVLLALERIEQHGELGYAEQLLMLETNILLHGLTFHDEHRDMRMDIDNMSYEELLALEDKIGTVSTALSEEEFANCLKRSVYHESTSHCIDDVKCSICQEEYEDGEEIGMLKCEHWYHVSCIHGWLSQKNWCPVCKASQNDR</sequence>
<dbReference type="InterPro" id="IPR013083">
    <property type="entry name" value="Znf_RING/FYVE/PHD"/>
</dbReference>
<comment type="caution">
    <text evidence="11">The sequence shown here is derived from an EMBL/GenBank/DDBJ whole genome shotgun (WGS) entry which is preliminary data.</text>
</comment>
<dbReference type="InterPro" id="IPR045191">
    <property type="entry name" value="MBR1/2-like"/>
</dbReference>
<dbReference type="SMART" id="SM00184">
    <property type="entry name" value="RING"/>
    <property type="match status" value="1"/>
</dbReference>
<dbReference type="OrthoDB" id="8062037at2759"/>
<dbReference type="AlphaFoldDB" id="A0A833V7E7"/>
<keyword evidence="3" id="KW-0808">Transferase</keyword>
<accession>A0A833V7E7</accession>
<comment type="catalytic activity">
    <reaction evidence="1">
        <text>S-ubiquitinyl-[E2 ubiquitin-conjugating enzyme]-L-cysteine + [acceptor protein]-L-lysine = [E2 ubiquitin-conjugating enzyme]-L-cysteine + N(6)-ubiquitinyl-[acceptor protein]-L-lysine.</text>
        <dbReference type="EC" id="2.3.2.27"/>
    </reaction>
</comment>
<feature type="compositionally biased region" description="Polar residues" evidence="9">
    <location>
        <begin position="92"/>
        <end position="118"/>
    </location>
</feature>
<evidence type="ECO:0000256" key="6">
    <source>
        <dbReference type="ARBA" id="ARBA00022786"/>
    </source>
</evidence>
<evidence type="ECO:0000259" key="10">
    <source>
        <dbReference type="PROSITE" id="PS50089"/>
    </source>
</evidence>